<dbReference type="EMBL" id="MN739949">
    <property type="protein sequence ID" value="QHT79493.1"/>
    <property type="molecule type" value="Genomic_DNA"/>
</dbReference>
<proteinExistence type="predicted"/>
<name>A0A6C0HHJ8_9ZZZZ</name>
<feature type="region of interest" description="Disordered" evidence="1">
    <location>
        <begin position="293"/>
        <end position="314"/>
    </location>
</feature>
<dbReference type="SUPFAM" id="SSF56784">
    <property type="entry name" value="HAD-like"/>
    <property type="match status" value="1"/>
</dbReference>
<reference evidence="2" key="1">
    <citation type="journal article" date="2020" name="Nature">
        <title>Giant virus diversity and host interactions through global metagenomics.</title>
        <authorList>
            <person name="Schulz F."/>
            <person name="Roux S."/>
            <person name="Paez-Espino D."/>
            <person name="Jungbluth S."/>
            <person name="Walsh D.A."/>
            <person name="Denef V.J."/>
            <person name="McMahon K.D."/>
            <person name="Konstantinidis K.T."/>
            <person name="Eloe-Fadrosh E.A."/>
            <person name="Kyrpides N.C."/>
            <person name="Woyke T."/>
        </authorList>
    </citation>
    <scope>NUCLEOTIDE SEQUENCE</scope>
    <source>
        <strain evidence="2">GVMAG-M-3300023184-101</strain>
    </source>
</reference>
<evidence type="ECO:0000313" key="2">
    <source>
        <dbReference type="EMBL" id="QHT79493.1"/>
    </source>
</evidence>
<evidence type="ECO:0008006" key="3">
    <source>
        <dbReference type="Google" id="ProtNLM"/>
    </source>
</evidence>
<accession>A0A6C0HHJ8</accession>
<protein>
    <recommendedName>
        <fullName evidence="3">FCP1 homology domain-containing protein</fullName>
    </recommendedName>
</protein>
<organism evidence="2">
    <name type="scientific">viral metagenome</name>
    <dbReference type="NCBI Taxonomy" id="1070528"/>
    <lineage>
        <taxon>unclassified sequences</taxon>
        <taxon>metagenomes</taxon>
        <taxon>organismal metagenomes</taxon>
    </lineage>
</organism>
<sequence length="314" mass="37072">MELNGVMLVALLMSLLLIVSHILFSLRNKLSVDNTTINTTMADTRPIPASNKPLKIVVFDLDETLGSFVEIAMFWEALEKYYGYNLVDERFFEVLDTFPDFLRPKILVILDYLKDKKNKKTCDQIMIYTNNQGPKSWVKMISNYLNNKLNYKLFDKIVAAFKVKGKIVEVGRTSHNKSVEDLVRCTKIPINTEICFIDDQKHPLMAQDNVYYINAKPYDFSMPYEEMASLYYDLFSEKYSIEDSKEEFMNNIVTYMNRYKYKLYDKSDEEYNADIVVSKQILIHLEDFFKNGRSQHTRKRRKQRKQMTKKTSLR</sequence>
<dbReference type="AlphaFoldDB" id="A0A6C0HHJ8"/>
<evidence type="ECO:0000256" key="1">
    <source>
        <dbReference type="SAM" id="MobiDB-lite"/>
    </source>
</evidence>
<dbReference type="InterPro" id="IPR036412">
    <property type="entry name" value="HAD-like_sf"/>
</dbReference>